<dbReference type="Proteomes" id="UP001470230">
    <property type="component" value="Unassembled WGS sequence"/>
</dbReference>
<gene>
    <name evidence="1" type="ORF">M9Y10_042904</name>
</gene>
<protein>
    <submittedName>
        <fullName evidence="1">Uncharacterized protein</fullName>
    </submittedName>
</protein>
<evidence type="ECO:0000313" key="1">
    <source>
        <dbReference type="EMBL" id="KAK8883805.1"/>
    </source>
</evidence>
<organism evidence="1 2">
    <name type="scientific">Tritrichomonas musculus</name>
    <dbReference type="NCBI Taxonomy" id="1915356"/>
    <lineage>
        <taxon>Eukaryota</taxon>
        <taxon>Metamonada</taxon>
        <taxon>Parabasalia</taxon>
        <taxon>Tritrichomonadida</taxon>
        <taxon>Tritrichomonadidae</taxon>
        <taxon>Tritrichomonas</taxon>
    </lineage>
</organism>
<sequence length="275" mass="32198">MKNHFDSYSTDQLLWSFCSEYFENDDLIRLSSSIKDDTSIEYEVNYVYKFPCKENVPINAHIPIIIDGVEFIDCVEDSVLHFFYMCQPSDPEMIMKYWDSIDSSKREQIKDFLRLQGLKRSNNKNPSLRANWAEIVSKIPGMIYKKETDHSLLENDVEIVAAWCNYLKAISYLKNEKLVWEELGKYAKMLTEKEEIFPEIKKDVCDCFAKLAGEKLQSIEWIENVPYEGIRNMDDGSLDLLGTIRCSFKGVGEKIDFIMQDGHGFIQWMNLYDDE</sequence>
<comment type="caution">
    <text evidence="1">The sequence shown here is derived from an EMBL/GenBank/DDBJ whole genome shotgun (WGS) entry which is preliminary data.</text>
</comment>
<accession>A0ABR2K116</accession>
<name>A0ABR2K116_9EUKA</name>
<keyword evidence="2" id="KW-1185">Reference proteome</keyword>
<reference evidence="1 2" key="1">
    <citation type="submission" date="2024-04" db="EMBL/GenBank/DDBJ databases">
        <title>Tritrichomonas musculus Genome.</title>
        <authorList>
            <person name="Alves-Ferreira E."/>
            <person name="Grigg M."/>
            <person name="Lorenzi H."/>
            <person name="Galac M."/>
        </authorList>
    </citation>
    <scope>NUCLEOTIDE SEQUENCE [LARGE SCALE GENOMIC DNA]</scope>
    <source>
        <strain evidence="1 2">EAF2021</strain>
    </source>
</reference>
<dbReference type="EMBL" id="JAPFFF010000008">
    <property type="protein sequence ID" value="KAK8883805.1"/>
    <property type="molecule type" value="Genomic_DNA"/>
</dbReference>
<proteinExistence type="predicted"/>
<evidence type="ECO:0000313" key="2">
    <source>
        <dbReference type="Proteomes" id="UP001470230"/>
    </source>
</evidence>